<dbReference type="SUPFAM" id="SSF51161">
    <property type="entry name" value="Trimeric LpxA-like enzymes"/>
    <property type="match status" value="1"/>
</dbReference>
<evidence type="ECO:0000256" key="4">
    <source>
        <dbReference type="ARBA" id="ARBA00023315"/>
    </source>
</evidence>
<feature type="transmembrane region" description="Helical" evidence="5">
    <location>
        <begin position="6"/>
        <end position="27"/>
    </location>
</feature>
<dbReference type="RefSeq" id="WP_106522404.1">
    <property type="nucleotide sequence ID" value="NZ_PYGD01000002.1"/>
</dbReference>
<comment type="caution">
    <text evidence="6">The sequence shown here is derived from an EMBL/GenBank/DDBJ whole genome shotgun (WGS) entry which is preliminary data.</text>
</comment>
<keyword evidence="5" id="KW-1133">Transmembrane helix</keyword>
<evidence type="ECO:0000313" key="7">
    <source>
        <dbReference type="Proteomes" id="UP000240572"/>
    </source>
</evidence>
<comment type="similarity">
    <text evidence="2">In the N-terminal section; belongs to the N-acetylglucosamine-1-phosphate uridyltransferase family.</text>
</comment>
<evidence type="ECO:0000256" key="3">
    <source>
        <dbReference type="ARBA" id="ARBA00022679"/>
    </source>
</evidence>
<dbReference type="Proteomes" id="UP000240572">
    <property type="component" value="Unassembled WGS sequence"/>
</dbReference>
<dbReference type="GO" id="GO:0016746">
    <property type="term" value="F:acyltransferase activity"/>
    <property type="evidence" value="ECO:0007669"/>
    <property type="project" value="UniProtKB-KW"/>
</dbReference>
<protein>
    <submittedName>
        <fullName evidence="6">Transferase family hexapeptide repeat protein</fullName>
    </submittedName>
</protein>
<sequence length="206" mass="21945">MISLSHYVPAFAAVFPGFGALAPWMILDNRMTLLRDKMAALPEEAYDIRNGVAVHRSAIIETGVVLKAPVIIGPGCFIGAHAYLRDGVFLEEDVSIGPGCEVKASLIFASSALAHFNFAGNSIIGRQVNLEAGAVIANHYNERAVKQVYVNVAGKRIHTGMDKFGALVGDQCKIGANAVLSPGTLLEPRTVVGRLVLIEQNPPTEP</sequence>
<dbReference type="EMBL" id="PYGD01000002">
    <property type="protein sequence ID" value="PSK93398.1"/>
    <property type="molecule type" value="Genomic_DNA"/>
</dbReference>
<proteinExistence type="inferred from homology"/>
<organism evidence="6 7">
    <name type="scientific">Taibaiella chishuiensis</name>
    <dbReference type="NCBI Taxonomy" id="1434707"/>
    <lineage>
        <taxon>Bacteria</taxon>
        <taxon>Pseudomonadati</taxon>
        <taxon>Bacteroidota</taxon>
        <taxon>Chitinophagia</taxon>
        <taxon>Chitinophagales</taxon>
        <taxon>Chitinophagaceae</taxon>
        <taxon>Taibaiella</taxon>
    </lineage>
</organism>
<dbReference type="InterPro" id="IPR001451">
    <property type="entry name" value="Hexapep"/>
</dbReference>
<dbReference type="PANTHER" id="PTHR43584:SF8">
    <property type="entry name" value="N-ACETYLMURAMATE ALPHA-1-PHOSPHATE URIDYLYLTRANSFERASE"/>
    <property type="match status" value="1"/>
</dbReference>
<dbReference type="InterPro" id="IPR011004">
    <property type="entry name" value="Trimer_LpxA-like_sf"/>
</dbReference>
<dbReference type="Pfam" id="PF14602">
    <property type="entry name" value="Hexapep_2"/>
    <property type="match status" value="1"/>
</dbReference>
<keyword evidence="5" id="KW-0812">Transmembrane</keyword>
<dbReference type="OrthoDB" id="9803036at2"/>
<evidence type="ECO:0000256" key="2">
    <source>
        <dbReference type="ARBA" id="ARBA00007947"/>
    </source>
</evidence>
<evidence type="ECO:0000256" key="1">
    <source>
        <dbReference type="ARBA" id="ARBA00007707"/>
    </source>
</evidence>
<dbReference type="InterPro" id="IPR050065">
    <property type="entry name" value="GlmU-like"/>
</dbReference>
<dbReference type="GO" id="GO:0016779">
    <property type="term" value="F:nucleotidyltransferase activity"/>
    <property type="evidence" value="ECO:0007669"/>
    <property type="project" value="UniProtKB-ARBA"/>
</dbReference>
<keyword evidence="7" id="KW-1185">Reference proteome</keyword>
<reference evidence="6 7" key="1">
    <citation type="submission" date="2018-03" db="EMBL/GenBank/DDBJ databases">
        <title>Genomic Encyclopedia of Type Strains, Phase III (KMG-III): the genomes of soil and plant-associated and newly described type strains.</title>
        <authorList>
            <person name="Whitman W."/>
        </authorList>
    </citation>
    <scope>NUCLEOTIDE SEQUENCE [LARGE SCALE GENOMIC DNA]</scope>
    <source>
        <strain evidence="6 7">CGMCC 1.12700</strain>
    </source>
</reference>
<dbReference type="Pfam" id="PF00132">
    <property type="entry name" value="Hexapep"/>
    <property type="match status" value="1"/>
</dbReference>
<keyword evidence="5" id="KW-0472">Membrane</keyword>
<evidence type="ECO:0000256" key="5">
    <source>
        <dbReference type="SAM" id="Phobius"/>
    </source>
</evidence>
<keyword evidence="4" id="KW-0012">Acyltransferase</keyword>
<dbReference type="Gene3D" id="2.160.10.10">
    <property type="entry name" value="Hexapeptide repeat proteins"/>
    <property type="match status" value="1"/>
</dbReference>
<dbReference type="PANTHER" id="PTHR43584">
    <property type="entry name" value="NUCLEOTIDYL TRANSFERASE"/>
    <property type="match status" value="1"/>
</dbReference>
<name>A0A2P8D863_9BACT</name>
<comment type="similarity">
    <text evidence="1">In the C-terminal section; belongs to the transferase hexapeptide repeat family.</text>
</comment>
<dbReference type="AlphaFoldDB" id="A0A2P8D863"/>
<keyword evidence="3 6" id="KW-0808">Transferase</keyword>
<evidence type="ECO:0000313" key="6">
    <source>
        <dbReference type="EMBL" id="PSK93398.1"/>
    </source>
</evidence>
<accession>A0A2P8D863</accession>
<gene>
    <name evidence="6" type="ORF">B0I18_102368</name>
</gene>